<reference evidence="5" key="1">
    <citation type="submission" date="2025-08" db="UniProtKB">
        <authorList>
            <consortium name="RefSeq"/>
        </authorList>
    </citation>
    <scope>IDENTIFICATION</scope>
    <source>
        <tissue evidence="5">Entire body</tissue>
    </source>
</reference>
<proteinExistence type="predicted"/>
<feature type="signal peptide" evidence="2">
    <location>
        <begin position="1"/>
        <end position="22"/>
    </location>
</feature>
<dbReference type="STRING" id="224129.A0A1W4WWB4"/>
<evidence type="ECO:0000259" key="3">
    <source>
        <dbReference type="PROSITE" id="PS50940"/>
    </source>
</evidence>
<gene>
    <name evidence="5" type="primary">LOC108736480</name>
</gene>
<protein>
    <submittedName>
        <fullName evidence="5">Uncharacterized protein LOC108736480</fullName>
    </submittedName>
</protein>
<dbReference type="SUPFAM" id="SSF57625">
    <property type="entry name" value="Invertebrate chitin-binding proteins"/>
    <property type="match status" value="1"/>
</dbReference>
<evidence type="ECO:0000313" key="4">
    <source>
        <dbReference type="Proteomes" id="UP000192223"/>
    </source>
</evidence>
<dbReference type="RefSeq" id="XP_018324428.1">
    <property type="nucleotide sequence ID" value="XM_018468926.1"/>
</dbReference>
<dbReference type="InterPro" id="IPR052976">
    <property type="entry name" value="Scoloptoxin-like"/>
</dbReference>
<dbReference type="OrthoDB" id="6407151at2759"/>
<organism evidence="4 5">
    <name type="scientific">Agrilus planipennis</name>
    <name type="common">Emerald ash borer</name>
    <name type="synonym">Agrilus marcopoli</name>
    <dbReference type="NCBI Taxonomy" id="224129"/>
    <lineage>
        <taxon>Eukaryota</taxon>
        <taxon>Metazoa</taxon>
        <taxon>Ecdysozoa</taxon>
        <taxon>Arthropoda</taxon>
        <taxon>Hexapoda</taxon>
        <taxon>Insecta</taxon>
        <taxon>Pterygota</taxon>
        <taxon>Neoptera</taxon>
        <taxon>Endopterygota</taxon>
        <taxon>Coleoptera</taxon>
        <taxon>Polyphaga</taxon>
        <taxon>Elateriformia</taxon>
        <taxon>Buprestoidea</taxon>
        <taxon>Buprestidae</taxon>
        <taxon>Agrilinae</taxon>
        <taxon>Agrilus</taxon>
    </lineage>
</organism>
<accession>A0A1W4WWB4</accession>
<dbReference type="PANTHER" id="PTHR22933">
    <property type="entry name" value="FI18007P1-RELATED"/>
    <property type="match status" value="1"/>
</dbReference>
<name>A0A1W4WWB4_AGRPL</name>
<dbReference type="AlphaFoldDB" id="A0A1W4WWB4"/>
<dbReference type="Pfam" id="PF01607">
    <property type="entry name" value="CBM_14"/>
    <property type="match status" value="1"/>
</dbReference>
<feature type="chain" id="PRO_5010711684" evidence="2">
    <location>
        <begin position="23"/>
        <end position="180"/>
    </location>
</feature>
<dbReference type="Proteomes" id="UP000192223">
    <property type="component" value="Unplaced"/>
</dbReference>
<dbReference type="InParanoid" id="A0A1W4WWB4"/>
<evidence type="ECO:0000313" key="5">
    <source>
        <dbReference type="RefSeq" id="XP_018324428.1"/>
    </source>
</evidence>
<evidence type="ECO:0000256" key="2">
    <source>
        <dbReference type="SAM" id="SignalP"/>
    </source>
</evidence>
<evidence type="ECO:0000256" key="1">
    <source>
        <dbReference type="SAM" id="MobiDB-lite"/>
    </source>
</evidence>
<feature type="domain" description="Chitin-binding type-2" evidence="3">
    <location>
        <begin position="48"/>
        <end position="116"/>
    </location>
</feature>
<dbReference type="InterPro" id="IPR036508">
    <property type="entry name" value="Chitin-bd_dom_sf"/>
</dbReference>
<dbReference type="SMART" id="SM00494">
    <property type="entry name" value="ChtBD2"/>
    <property type="match status" value="1"/>
</dbReference>
<dbReference type="GeneID" id="108736480"/>
<sequence length="180" mass="20707">MQAIKFFPLLFCVVCAAPSVRIYPEQSPPQLMTLPSNATIIRTDITDSFSCEGREYGYYADVDNDCQIFHVCLPVNYGDGRSQMFRWSFICPEETVFSQEIFTCISRDDMVIDCMESPKFYILNRNIGVEKEHTREEDSSSPMPQNHSSIDDVPAVPEVPQSLEKKNLRKAYENKRKVIE</sequence>
<dbReference type="KEGG" id="apln:108736480"/>
<keyword evidence="2" id="KW-0732">Signal</keyword>
<dbReference type="PANTHER" id="PTHR22933:SF43">
    <property type="entry name" value="LP10131P"/>
    <property type="match status" value="1"/>
</dbReference>
<feature type="region of interest" description="Disordered" evidence="1">
    <location>
        <begin position="131"/>
        <end position="168"/>
    </location>
</feature>
<dbReference type="GO" id="GO:0005576">
    <property type="term" value="C:extracellular region"/>
    <property type="evidence" value="ECO:0007669"/>
    <property type="project" value="InterPro"/>
</dbReference>
<dbReference type="InterPro" id="IPR002557">
    <property type="entry name" value="Chitin-bd_dom"/>
</dbReference>
<keyword evidence="4" id="KW-1185">Reference proteome</keyword>
<dbReference type="PROSITE" id="PS50940">
    <property type="entry name" value="CHIT_BIND_II"/>
    <property type="match status" value="1"/>
</dbReference>
<dbReference type="GO" id="GO:0008061">
    <property type="term" value="F:chitin binding"/>
    <property type="evidence" value="ECO:0007669"/>
    <property type="project" value="InterPro"/>
</dbReference>